<comment type="caution">
    <text evidence="2">The sequence shown here is derived from an EMBL/GenBank/DDBJ whole genome shotgun (WGS) entry which is preliminary data.</text>
</comment>
<evidence type="ECO:0000256" key="1">
    <source>
        <dbReference type="SAM" id="MobiDB-lite"/>
    </source>
</evidence>
<protein>
    <submittedName>
        <fullName evidence="2">Uncharacterized protein</fullName>
    </submittedName>
</protein>
<sequence length="40" mass="4687">MSIKYFHLLRSSSKKQEPSPHRQKRLHLQKGLHPAPLNTP</sequence>
<feature type="compositionally biased region" description="Basic residues" evidence="1">
    <location>
        <begin position="21"/>
        <end position="30"/>
    </location>
</feature>
<dbReference type="Proteomes" id="UP000003676">
    <property type="component" value="Unassembled WGS sequence"/>
</dbReference>
<evidence type="ECO:0000313" key="2">
    <source>
        <dbReference type="EMBL" id="EEB34322.1"/>
    </source>
</evidence>
<reference evidence="2 3" key="1">
    <citation type="submission" date="2008-10" db="EMBL/GenBank/DDBJ databases">
        <title>Draft genome sequence of Desulvovibrio piger (ATCC 29098).</title>
        <authorList>
            <person name="Sudarsanam P."/>
            <person name="Ley R."/>
            <person name="Guruge J."/>
            <person name="Turnbaugh P.J."/>
            <person name="Mahowald M."/>
            <person name="Liep D."/>
            <person name="Gordon J."/>
        </authorList>
    </citation>
    <scope>NUCLEOTIDE SEQUENCE [LARGE SCALE GENOMIC DNA]</scope>
    <source>
        <strain evidence="2 3">ATCC 29098</strain>
    </source>
</reference>
<dbReference type="EMBL" id="ABXU01000025">
    <property type="protein sequence ID" value="EEB34322.1"/>
    <property type="molecule type" value="Genomic_DNA"/>
</dbReference>
<dbReference type="HOGENOM" id="CLU_3288539_0_0_7"/>
<organism evidence="2 3">
    <name type="scientific">Desulfovibrio piger ATCC 29098</name>
    <dbReference type="NCBI Taxonomy" id="411464"/>
    <lineage>
        <taxon>Bacteria</taxon>
        <taxon>Pseudomonadati</taxon>
        <taxon>Thermodesulfobacteriota</taxon>
        <taxon>Desulfovibrionia</taxon>
        <taxon>Desulfovibrionales</taxon>
        <taxon>Desulfovibrionaceae</taxon>
        <taxon>Desulfovibrio</taxon>
    </lineage>
</organism>
<feature type="region of interest" description="Disordered" evidence="1">
    <location>
        <begin position="1"/>
        <end position="40"/>
    </location>
</feature>
<reference evidence="2 3" key="2">
    <citation type="submission" date="2008-10" db="EMBL/GenBank/DDBJ databases">
        <authorList>
            <person name="Fulton L."/>
            <person name="Clifton S."/>
            <person name="Fulton B."/>
            <person name="Xu J."/>
            <person name="Minx P."/>
            <person name="Pepin K.H."/>
            <person name="Johnson M."/>
            <person name="Bhonagiri V."/>
            <person name="Nash W.E."/>
            <person name="Mardis E.R."/>
            <person name="Wilson R.K."/>
        </authorList>
    </citation>
    <scope>NUCLEOTIDE SEQUENCE [LARGE SCALE GENOMIC DNA]</scope>
    <source>
        <strain evidence="2 3">ATCC 29098</strain>
    </source>
</reference>
<name>B6WRW9_9BACT</name>
<dbReference type="AlphaFoldDB" id="B6WRW9"/>
<evidence type="ECO:0000313" key="3">
    <source>
        <dbReference type="Proteomes" id="UP000003676"/>
    </source>
</evidence>
<accession>B6WRW9</accession>
<proteinExistence type="predicted"/>
<gene>
    <name evidence="2" type="ORF">DESPIG_00812</name>
</gene>